<accession>A0A9P4II04</accession>
<feature type="transmembrane region" description="Helical" evidence="1">
    <location>
        <begin position="216"/>
        <end position="239"/>
    </location>
</feature>
<sequence>MKLSSLLHLESNSRQPFDPSYRFHTSWLLTPLALSVVRATFALYIFTSTFFFLGVNSTHGDIVGIRHSFSYFSGLSLWGVGIYFGIAAIHSGSYTCTGKPLLEHWPHVLQMLHSMLYSTVVIYPFLINTIYWIAIYRPPFIDTQDAWQTMTYHVLNSMFTFLEIILARTDPLPWTHVIWMLLILAMYLSLGYLIFATQHFLVYSFPNSEATWDGSIAKWIFIVATATVAIFVTVNMVIWTRRWVTETLLGMTGNFADYGANGMGSRDIEAMKAGLEAQKKNYGSYIPSAVEVYEDGLGRT</sequence>
<dbReference type="EMBL" id="ML978125">
    <property type="protein sequence ID" value="KAF2099645.1"/>
    <property type="molecule type" value="Genomic_DNA"/>
</dbReference>
<name>A0A9P4II04_9PEZI</name>
<keyword evidence="1" id="KW-1133">Transmembrane helix</keyword>
<dbReference type="PANTHER" id="PTHR12242">
    <property type="entry name" value="OS02G0130600 PROTEIN-RELATED"/>
    <property type="match status" value="1"/>
</dbReference>
<feature type="transmembrane region" description="Helical" evidence="1">
    <location>
        <begin position="115"/>
        <end position="134"/>
    </location>
</feature>
<feature type="transmembrane region" description="Helical" evidence="1">
    <location>
        <begin position="75"/>
        <end position="94"/>
    </location>
</feature>
<evidence type="ECO:0000313" key="2">
    <source>
        <dbReference type="EMBL" id="KAF2099645.1"/>
    </source>
</evidence>
<feature type="transmembrane region" description="Helical" evidence="1">
    <location>
        <begin position="32"/>
        <end position="55"/>
    </location>
</feature>
<keyword evidence="3" id="KW-1185">Reference proteome</keyword>
<gene>
    <name evidence="2" type="ORF">NA57DRAFT_75148</name>
</gene>
<dbReference type="PANTHER" id="PTHR12242:SF1">
    <property type="entry name" value="MYND-TYPE DOMAIN-CONTAINING PROTEIN"/>
    <property type="match status" value="1"/>
</dbReference>
<reference evidence="2" key="1">
    <citation type="journal article" date="2020" name="Stud. Mycol.">
        <title>101 Dothideomycetes genomes: a test case for predicting lifestyles and emergence of pathogens.</title>
        <authorList>
            <person name="Haridas S."/>
            <person name="Albert R."/>
            <person name="Binder M."/>
            <person name="Bloem J."/>
            <person name="Labutti K."/>
            <person name="Salamov A."/>
            <person name="Andreopoulos B."/>
            <person name="Baker S."/>
            <person name="Barry K."/>
            <person name="Bills G."/>
            <person name="Bluhm B."/>
            <person name="Cannon C."/>
            <person name="Castanera R."/>
            <person name="Culley D."/>
            <person name="Daum C."/>
            <person name="Ezra D."/>
            <person name="Gonzalez J."/>
            <person name="Henrissat B."/>
            <person name="Kuo A."/>
            <person name="Liang C."/>
            <person name="Lipzen A."/>
            <person name="Lutzoni F."/>
            <person name="Magnuson J."/>
            <person name="Mondo S."/>
            <person name="Nolan M."/>
            <person name="Ohm R."/>
            <person name="Pangilinan J."/>
            <person name="Park H.-J."/>
            <person name="Ramirez L."/>
            <person name="Alfaro M."/>
            <person name="Sun H."/>
            <person name="Tritt A."/>
            <person name="Yoshinaga Y."/>
            <person name="Zwiers L.-H."/>
            <person name="Turgeon B."/>
            <person name="Goodwin S."/>
            <person name="Spatafora J."/>
            <person name="Crous P."/>
            <person name="Grigoriev I."/>
        </authorList>
    </citation>
    <scope>NUCLEOTIDE SEQUENCE</scope>
    <source>
        <strain evidence="2">CBS 133067</strain>
    </source>
</reference>
<comment type="caution">
    <text evidence="2">The sequence shown here is derived from an EMBL/GenBank/DDBJ whole genome shotgun (WGS) entry which is preliminary data.</text>
</comment>
<dbReference type="GO" id="GO:0016020">
    <property type="term" value="C:membrane"/>
    <property type="evidence" value="ECO:0007669"/>
    <property type="project" value="TreeGrafter"/>
</dbReference>
<keyword evidence="1" id="KW-0812">Transmembrane</keyword>
<evidence type="ECO:0000256" key="1">
    <source>
        <dbReference type="SAM" id="Phobius"/>
    </source>
</evidence>
<keyword evidence="1" id="KW-0472">Membrane</keyword>
<evidence type="ECO:0000313" key="3">
    <source>
        <dbReference type="Proteomes" id="UP000799772"/>
    </source>
</evidence>
<protein>
    <submittedName>
        <fullName evidence="2">Uncharacterized protein</fullName>
    </submittedName>
</protein>
<proteinExistence type="predicted"/>
<organism evidence="2 3">
    <name type="scientific">Rhizodiscina lignyota</name>
    <dbReference type="NCBI Taxonomy" id="1504668"/>
    <lineage>
        <taxon>Eukaryota</taxon>
        <taxon>Fungi</taxon>
        <taxon>Dikarya</taxon>
        <taxon>Ascomycota</taxon>
        <taxon>Pezizomycotina</taxon>
        <taxon>Dothideomycetes</taxon>
        <taxon>Pleosporomycetidae</taxon>
        <taxon>Aulographales</taxon>
        <taxon>Rhizodiscinaceae</taxon>
        <taxon>Rhizodiscina</taxon>
    </lineage>
</organism>
<dbReference type="AlphaFoldDB" id="A0A9P4II04"/>
<dbReference type="Proteomes" id="UP000799772">
    <property type="component" value="Unassembled WGS sequence"/>
</dbReference>
<dbReference type="OrthoDB" id="419711at2759"/>
<feature type="transmembrane region" description="Helical" evidence="1">
    <location>
        <begin position="177"/>
        <end position="196"/>
    </location>
</feature>